<dbReference type="PANTHER" id="PTHR11085">
    <property type="entry name" value="NAD-DEPENDENT PROTEIN DEACYLASE SIRTUIN-5, MITOCHONDRIAL-RELATED"/>
    <property type="match status" value="1"/>
</dbReference>
<dbReference type="CDD" id="cd01407">
    <property type="entry name" value="SIR2-fam"/>
    <property type="match status" value="1"/>
</dbReference>
<dbReference type="GO" id="GO:0017136">
    <property type="term" value="F:histone deacetylase activity, NAD-dependent"/>
    <property type="evidence" value="ECO:0007669"/>
    <property type="project" value="TreeGrafter"/>
</dbReference>
<evidence type="ECO:0000313" key="7">
    <source>
        <dbReference type="Proteomes" id="UP000009047"/>
    </source>
</evidence>
<protein>
    <recommendedName>
        <fullName evidence="1">protein acetyllysine N-acetyltransferase</fullName>
        <ecNumber evidence="1">2.3.1.286</ecNumber>
    </recommendedName>
</protein>
<dbReference type="Pfam" id="PF02146">
    <property type="entry name" value="SIR2"/>
    <property type="match status" value="1"/>
</dbReference>
<dbReference type="KEGG" id="dbr:Deba_2660"/>
<dbReference type="GO" id="GO:0070403">
    <property type="term" value="F:NAD+ binding"/>
    <property type="evidence" value="ECO:0007669"/>
    <property type="project" value="InterPro"/>
</dbReference>
<accession>E1QKC1</accession>
<feature type="binding site" evidence="4">
    <location>
        <position position="130"/>
    </location>
    <ligand>
        <name>Zn(2+)</name>
        <dbReference type="ChEBI" id="CHEBI:29105"/>
    </ligand>
</feature>
<dbReference type="eggNOG" id="COG0846">
    <property type="taxonomic scope" value="Bacteria"/>
</dbReference>
<dbReference type="InterPro" id="IPR003000">
    <property type="entry name" value="Sirtuin"/>
</dbReference>
<dbReference type="HOGENOM" id="CLU_023643_3_1_7"/>
<evidence type="ECO:0000259" key="5">
    <source>
        <dbReference type="PROSITE" id="PS50305"/>
    </source>
</evidence>
<gene>
    <name evidence="6" type="ordered locus">Deba_2660</name>
</gene>
<feature type="binding site" evidence="4">
    <location>
        <position position="150"/>
    </location>
    <ligand>
        <name>Zn(2+)</name>
        <dbReference type="ChEBI" id="CHEBI:29105"/>
    </ligand>
</feature>
<dbReference type="InterPro" id="IPR050134">
    <property type="entry name" value="NAD-dep_sirtuin_deacylases"/>
</dbReference>
<dbReference type="STRING" id="644282.Deba_2660"/>
<keyword evidence="7" id="KW-1185">Reference proteome</keyword>
<proteinExistence type="predicted"/>
<keyword evidence="4" id="KW-0479">Metal-binding</keyword>
<dbReference type="EC" id="2.3.1.286" evidence="1"/>
<feature type="binding site" evidence="4">
    <location>
        <position position="127"/>
    </location>
    <ligand>
        <name>Zn(2+)</name>
        <dbReference type="ChEBI" id="CHEBI:29105"/>
    </ligand>
</feature>
<sequence>MREQIQRAAEMLAAATRVAALTGAGVSVESGIPAFRGSQGLWEKYDPMDFASIESFRADPGRVWGMLAELDGVISGARPNAAHLAMARLEAMGKLHTLVTQNIDGLHQAAGSARVVEFHGNGAQFRCLSCHGLFERDQVDFRALPPRCQCGGLIKPDVVFFGEPIPERQAMEAFNAAQNCQAMLVVGTSAVVAPASMLPGLAKRHGAKIIEVNMEPTGLTGNLADISLMGGAGQIMPELAEAVARLLDA</sequence>
<evidence type="ECO:0000256" key="4">
    <source>
        <dbReference type="PROSITE-ProRule" id="PRU00236"/>
    </source>
</evidence>
<keyword evidence="3" id="KW-0520">NAD</keyword>
<feature type="binding site" evidence="4">
    <location>
        <position position="148"/>
    </location>
    <ligand>
        <name>Zn(2+)</name>
        <dbReference type="ChEBI" id="CHEBI:29105"/>
    </ligand>
</feature>
<dbReference type="NCBIfam" id="NF001753">
    <property type="entry name" value="PRK00481.1-3"/>
    <property type="match status" value="1"/>
</dbReference>
<dbReference type="SUPFAM" id="SSF52467">
    <property type="entry name" value="DHS-like NAD/FAD-binding domain"/>
    <property type="match status" value="1"/>
</dbReference>
<feature type="active site" description="Proton acceptor" evidence="4">
    <location>
        <position position="119"/>
    </location>
</feature>
<dbReference type="Gene3D" id="3.30.1600.10">
    <property type="entry name" value="SIR2/SIRT2 'Small Domain"/>
    <property type="match status" value="1"/>
</dbReference>
<keyword evidence="2" id="KW-0808">Transferase</keyword>
<dbReference type="Proteomes" id="UP000009047">
    <property type="component" value="Chromosome"/>
</dbReference>
<evidence type="ECO:0000313" key="6">
    <source>
        <dbReference type="EMBL" id="ADK86014.1"/>
    </source>
</evidence>
<evidence type="ECO:0000256" key="3">
    <source>
        <dbReference type="ARBA" id="ARBA00023027"/>
    </source>
</evidence>
<organism evidence="6 7">
    <name type="scientific">Desulfarculus baarsii (strain ATCC 33931 / DSM 2075 / LMG 7858 / VKM B-1802 / 2st14)</name>
    <dbReference type="NCBI Taxonomy" id="644282"/>
    <lineage>
        <taxon>Bacteria</taxon>
        <taxon>Pseudomonadati</taxon>
        <taxon>Thermodesulfobacteriota</taxon>
        <taxon>Desulfarculia</taxon>
        <taxon>Desulfarculales</taxon>
        <taxon>Desulfarculaceae</taxon>
        <taxon>Desulfarculus</taxon>
    </lineage>
</organism>
<keyword evidence="4" id="KW-0862">Zinc</keyword>
<dbReference type="InterPro" id="IPR026590">
    <property type="entry name" value="Ssirtuin_cat_dom"/>
</dbReference>
<dbReference type="OrthoDB" id="9800582at2"/>
<evidence type="ECO:0000256" key="1">
    <source>
        <dbReference type="ARBA" id="ARBA00012928"/>
    </source>
</evidence>
<evidence type="ECO:0000256" key="2">
    <source>
        <dbReference type="ARBA" id="ARBA00022679"/>
    </source>
</evidence>
<dbReference type="RefSeq" id="WP_013259453.1">
    <property type="nucleotide sequence ID" value="NC_014365.1"/>
</dbReference>
<dbReference type="GO" id="GO:0046872">
    <property type="term" value="F:metal ion binding"/>
    <property type="evidence" value="ECO:0007669"/>
    <property type="project" value="UniProtKB-KW"/>
</dbReference>
<dbReference type="PROSITE" id="PS50305">
    <property type="entry name" value="SIRTUIN"/>
    <property type="match status" value="1"/>
</dbReference>
<feature type="domain" description="Deacetylase sirtuin-type" evidence="5">
    <location>
        <begin position="1"/>
        <end position="249"/>
    </location>
</feature>
<dbReference type="EMBL" id="CP002085">
    <property type="protein sequence ID" value="ADK86014.1"/>
    <property type="molecule type" value="Genomic_DNA"/>
</dbReference>
<dbReference type="PANTHER" id="PTHR11085:SF10">
    <property type="entry name" value="NAD-DEPENDENT PROTEIN DEACYLASE SIRTUIN-5, MITOCHONDRIAL-RELATED"/>
    <property type="match status" value="1"/>
</dbReference>
<name>E1QKC1_DESB2</name>
<dbReference type="InterPro" id="IPR026591">
    <property type="entry name" value="Sirtuin_cat_small_dom_sf"/>
</dbReference>
<reference evidence="6 7" key="1">
    <citation type="journal article" date="2010" name="Stand. Genomic Sci.">
        <title>Complete genome sequence of Desulfarculus baarsii type strain (2st14).</title>
        <authorList>
            <person name="Sun H."/>
            <person name="Spring S."/>
            <person name="Lapidus A."/>
            <person name="Davenport K."/>
            <person name="Del Rio T.G."/>
            <person name="Tice H."/>
            <person name="Nolan M."/>
            <person name="Copeland A."/>
            <person name="Cheng J.F."/>
            <person name="Lucas S."/>
            <person name="Tapia R."/>
            <person name="Goodwin L."/>
            <person name="Pitluck S."/>
            <person name="Ivanova N."/>
            <person name="Pagani I."/>
            <person name="Mavromatis K."/>
            <person name="Ovchinnikova G."/>
            <person name="Pati A."/>
            <person name="Chen A."/>
            <person name="Palaniappan K."/>
            <person name="Hauser L."/>
            <person name="Chang Y.J."/>
            <person name="Jeffries C.D."/>
            <person name="Detter J.C."/>
            <person name="Han C."/>
            <person name="Rohde M."/>
            <person name="Brambilla E."/>
            <person name="Goker M."/>
            <person name="Woyke T."/>
            <person name="Bristow J."/>
            <person name="Eisen J.A."/>
            <person name="Markowitz V."/>
            <person name="Hugenholtz P."/>
            <person name="Kyrpides N.C."/>
            <person name="Klenk H.P."/>
            <person name="Land M."/>
        </authorList>
    </citation>
    <scope>NUCLEOTIDE SEQUENCE [LARGE SCALE GENOMIC DNA]</scope>
    <source>
        <strain evidence="7">ATCC 33931 / DSM 2075 / LMG 7858 / VKM B-1802 / 2st14</strain>
    </source>
</reference>
<dbReference type="AlphaFoldDB" id="E1QKC1"/>
<dbReference type="InterPro" id="IPR029035">
    <property type="entry name" value="DHS-like_NAD/FAD-binding_dom"/>
</dbReference>
<dbReference type="Gene3D" id="3.40.50.1220">
    <property type="entry name" value="TPP-binding domain"/>
    <property type="match status" value="1"/>
</dbReference>